<evidence type="ECO:0000256" key="1">
    <source>
        <dbReference type="SAM" id="MobiDB-lite"/>
    </source>
</evidence>
<proteinExistence type="predicted"/>
<sequence length="202" mass="21164">MDPDARLGTAPAFGGSGSGAHIELTIEEVEKIGRATAALNERAQAARTELADAAGGGGFSSYPSAQALFDQHQAVVEVFDKTLAAMTTDLDDFGSTIVQAAHNHDQTDNDVLATMAMIAAKVDTASLIKAHEQARNEAGHRLQEPDTDLDTTPEIDAFDEENPSVKEPSLDGLRSEEAPSIPTFGEDQGEDALFDASGGAPK</sequence>
<name>A0A5Q2MQV3_9ACTN</name>
<dbReference type="RefSeq" id="WP_153654585.1">
    <property type="nucleotide sequence ID" value="NZ_CP045737.1"/>
</dbReference>
<feature type="compositionally biased region" description="Basic and acidic residues" evidence="1">
    <location>
        <begin position="133"/>
        <end position="144"/>
    </location>
</feature>
<dbReference type="KEGG" id="aef:GEV26_16135"/>
<feature type="compositionally biased region" description="Acidic residues" evidence="1">
    <location>
        <begin position="145"/>
        <end position="162"/>
    </location>
</feature>
<dbReference type="AlphaFoldDB" id="A0A5Q2MQV3"/>
<reference evidence="2 3" key="1">
    <citation type="submission" date="2019-11" db="EMBL/GenBank/DDBJ databases">
        <authorList>
            <person name="Li J."/>
        </authorList>
    </citation>
    <scope>NUCLEOTIDE SEQUENCE [LARGE SCALE GENOMIC DNA]</scope>
    <source>
        <strain evidence="2 3">MF47</strain>
    </source>
</reference>
<accession>A0A5Q2MQV3</accession>
<dbReference type="EMBL" id="CP045737">
    <property type="protein sequence ID" value="QGG42780.1"/>
    <property type="molecule type" value="Genomic_DNA"/>
</dbReference>
<dbReference type="Proteomes" id="UP000392064">
    <property type="component" value="Chromosome"/>
</dbReference>
<feature type="region of interest" description="Disordered" evidence="1">
    <location>
        <begin position="133"/>
        <end position="202"/>
    </location>
</feature>
<evidence type="ECO:0000313" key="3">
    <source>
        <dbReference type="Proteomes" id="UP000392064"/>
    </source>
</evidence>
<gene>
    <name evidence="2" type="ORF">GEV26_16135</name>
</gene>
<organism evidence="2 3">
    <name type="scientific">Aeromicrobium yanjiei</name>
    <dbReference type="NCBI Taxonomy" id="2662028"/>
    <lineage>
        <taxon>Bacteria</taxon>
        <taxon>Bacillati</taxon>
        <taxon>Actinomycetota</taxon>
        <taxon>Actinomycetes</taxon>
        <taxon>Propionibacteriales</taxon>
        <taxon>Nocardioidaceae</taxon>
        <taxon>Aeromicrobium</taxon>
    </lineage>
</organism>
<evidence type="ECO:0000313" key="2">
    <source>
        <dbReference type="EMBL" id="QGG42780.1"/>
    </source>
</evidence>
<protein>
    <submittedName>
        <fullName evidence="2">Uncharacterized protein</fullName>
    </submittedName>
</protein>
<keyword evidence="3" id="KW-1185">Reference proteome</keyword>